<comment type="caution">
    <text evidence="5">The sequence shown here is derived from an EMBL/GenBank/DDBJ whole genome shotgun (WGS) entry which is preliminary data.</text>
</comment>
<dbReference type="RefSeq" id="WP_285569805.1">
    <property type="nucleotide sequence ID" value="NZ_BSTK01000003.1"/>
</dbReference>
<dbReference type="Gene3D" id="3.40.1190.20">
    <property type="match status" value="1"/>
</dbReference>
<dbReference type="SUPFAM" id="SSF53613">
    <property type="entry name" value="Ribokinase-like"/>
    <property type="match status" value="1"/>
</dbReference>
<sequence>MRVVITGSIALDHLMTFPGRFAEHLIADHADEVSLSFLADGLTVRRGGTGANIALGLARLGHRPVLAGAAGPDFADYRADLENEGVDNAFVRISAEQYTARFVCTTDAVGNQIGTFYPGAMSEAREVYLRPVAERLGGVDLVLIAPDDPDAMLRHTEECRRDGHPFAADPSQQLARMDGPDIRQLVEGARYLFTNAYERVLLCQKTGWSEQEVLARVGQWITTRGRDGVSIDGSEGPRIDVPAVRTEDEVDPTGVGDGFRAGFVSGIAWGLRPERAAEIGCALATLVLGVAGPQGYELEPDRFTAMLTSAYGADSADEIGPLLRAAVREAGAVR</sequence>
<keyword evidence="3 5" id="KW-0418">Kinase</keyword>
<dbReference type="PANTHER" id="PTHR43085:SF46">
    <property type="entry name" value="ADENOSINE KINASE"/>
    <property type="match status" value="1"/>
</dbReference>
<dbReference type="Proteomes" id="UP001165074">
    <property type="component" value="Unassembled WGS sequence"/>
</dbReference>
<keyword evidence="2" id="KW-0808">Transferase</keyword>
<dbReference type="PROSITE" id="PS00583">
    <property type="entry name" value="PFKB_KINASES_1"/>
    <property type="match status" value="1"/>
</dbReference>
<dbReference type="InterPro" id="IPR011611">
    <property type="entry name" value="PfkB_dom"/>
</dbReference>
<comment type="similarity">
    <text evidence="1">Belongs to the carbohydrate kinase PfkB family.</text>
</comment>
<accession>A0A9W6RX63</accession>
<proteinExistence type="inferred from homology"/>
<dbReference type="InterPro" id="IPR002173">
    <property type="entry name" value="Carboh/pur_kinase_PfkB_CS"/>
</dbReference>
<organism evidence="5 6">
    <name type="scientific">Actinoallomurus iriomotensis</name>
    <dbReference type="NCBI Taxonomy" id="478107"/>
    <lineage>
        <taxon>Bacteria</taxon>
        <taxon>Bacillati</taxon>
        <taxon>Actinomycetota</taxon>
        <taxon>Actinomycetes</taxon>
        <taxon>Streptosporangiales</taxon>
        <taxon>Thermomonosporaceae</taxon>
        <taxon>Actinoallomurus</taxon>
    </lineage>
</organism>
<gene>
    <name evidence="5" type="ORF">Airi02_023000</name>
</gene>
<evidence type="ECO:0000259" key="4">
    <source>
        <dbReference type="Pfam" id="PF00294"/>
    </source>
</evidence>
<evidence type="ECO:0000256" key="3">
    <source>
        <dbReference type="ARBA" id="ARBA00022777"/>
    </source>
</evidence>
<protein>
    <submittedName>
        <fullName evidence="5">Kinase</fullName>
    </submittedName>
</protein>
<dbReference type="PANTHER" id="PTHR43085">
    <property type="entry name" value="HEXOKINASE FAMILY MEMBER"/>
    <property type="match status" value="1"/>
</dbReference>
<dbReference type="EMBL" id="BSTK01000003">
    <property type="protein sequence ID" value="GLY84371.1"/>
    <property type="molecule type" value="Genomic_DNA"/>
</dbReference>
<dbReference type="GO" id="GO:0016301">
    <property type="term" value="F:kinase activity"/>
    <property type="evidence" value="ECO:0007669"/>
    <property type="project" value="UniProtKB-KW"/>
</dbReference>
<dbReference type="AlphaFoldDB" id="A0A9W6RX63"/>
<dbReference type="CDD" id="cd01942">
    <property type="entry name" value="ribokinase_group_A"/>
    <property type="match status" value="1"/>
</dbReference>
<name>A0A9W6RX63_9ACTN</name>
<evidence type="ECO:0000313" key="6">
    <source>
        <dbReference type="Proteomes" id="UP001165074"/>
    </source>
</evidence>
<keyword evidence="6" id="KW-1185">Reference proteome</keyword>
<reference evidence="5" key="1">
    <citation type="submission" date="2023-03" db="EMBL/GenBank/DDBJ databases">
        <title>Actinoallomurus iriomotensis NBRC 103684.</title>
        <authorList>
            <person name="Ichikawa N."/>
            <person name="Sato H."/>
            <person name="Tonouchi N."/>
        </authorList>
    </citation>
    <scope>NUCLEOTIDE SEQUENCE</scope>
    <source>
        <strain evidence="5">NBRC 103684</strain>
    </source>
</reference>
<evidence type="ECO:0000313" key="5">
    <source>
        <dbReference type="EMBL" id="GLY84371.1"/>
    </source>
</evidence>
<evidence type="ECO:0000256" key="2">
    <source>
        <dbReference type="ARBA" id="ARBA00022679"/>
    </source>
</evidence>
<dbReference type="InterPro" id="IPR050306">
    <property type="entry name" value="PfkB_Carbo_kinase"/>
</dbReference>
<dbReference type="InterPro" id="IPR029056">
    <property type="entry name" value="Ribokinase-like"/>
</dbReference>
<evidence type="ECO:0000256" key="1">
    <source>
        <dbReference type="ARBA" id="ARBA00010688"/>
    </source>
</evidence>
<feature type="domain" description="Carbohydrate kinase PfkB" evidence="4">
    <location>
        <begin position="32"/>
        <end position="294"/>
    </location>
</feature>
<dbReference type="Pfam" id="PF00294">
    <property type="entry name" value="PfkB"/>
    <property type="match status" value="1"/>
</dbReference>